<gene>
    <name evidence="2" type="ORF">CLV51_101283</name>
</gene>
<reference evidence="2 3" key="1">
    <citation type="submission" date="2018-03" db="EMBL/GenBank/DDBJ databases">
        <title>Genomic Encyclopedia of Archaeal and Bacterial Type Strains, Phase II (KMG-II): from individual species to whole genera.</title>
        <authorList>
            <person name="Goeker M."/>
        </authorList>
    </citation>
    <scope>NUCLEOTIDE SEQUENCE [LARGE SCALE GENOMIC DNA]</scope>
    <source>
        <strain evidence="2 3">DSM 24859</strain>
    </source>
</reference>
<comment type="caution">
    <text evidence="2">The sequence shown here is derived from an EMBL/GenBank/DDBJ whole genome shotgun (WGS) entry which is preliminary data.</text>
</comment>
<dbReference type="InterPro" id="IPR051690">
    <property type="entry name" value="PseI-like"/>
</dbReference>
<dbReference type="SUPFAM" id="SSF51569">
    <property type="entry name" value="Aldolase"/>
    <property type="match status" value="1"/>
</dbReference>
<dbReference type="GO" id="GO:0016051">
    <property type="term" value="P:carbohydrate biosynthetic process"/>
    <property type="evidence" value="ECO:0007669"/>
    <property type="project" value="InterPro"/>
</dbReference>
<dbReference type="InterPro" id="IPR057736">
    <property type="entry name" value="SAF_PseI/NeuA/NeuB"/>
</dbReference>
<dbReference type="SUPFAM" id="SSF51269">
    <property type="entry name" value="AFP III-like domain"/>
    <property type="match status" value="1"/>
</dbReference>
<proteinExistence type="predicted"/>
<dbReference type="InterPro" id="IPR006190">
    <property type="entry name" value="SAF_AFP_Neu5Ac"/>
</dbReference>
<dbReference type="AlphaFoldDB" id="A0A2P8HRV5"/>
<dbReference type="Pfam" id="PF03102">
    <property type="entry name" value="NeuB"/>
    <property type="match status" value="1"/>
</dbReference>
<dbReference type="InterPro" id="IPR013785">
    <property type="entry name" value="Aldolase_TIM"/>
</dbReference>
<dbReference type="Pfam" id="PF08666">
    <property type="entry name" value="SAF"/>
    <property type="match status" value="1"/>
</dbReference>
<dbReference type="CDD" id="cd11615">
    <property type="entry name" value="SAF_NeuB_like"/>
    <property type="match status" value="1"/>
</dbReference>
<name>A0A2P8HRV5_CHINA</name>
<dbReference type="EMBL" id="PYAW01000001">
    <property type="protein sequence ID" value="PSL48953.1"/>
    <property type="molecule type" value="Genomic_DNA"/>
</dbReference>
<dbReference type="RefSeq" id="WP_106526222.1">
    <property type="nucleotide sequence ID" value="NZ_PYAW01000001.1"/>
</dbReference>
<dbReference type="Proteomes" id="UP000240971">
    <property type="component" value="Unassembled WGS sequence"/>
</dbReference>
<dbReference type="InterPro" id="IPR020007">
    <property type="entry name" value="NeuB/NeuA"/>
</dbReference>
<dbReference type="PROSITE" id="PS50844">
    <property type="entry name" value="AFP_LIKE"/>
    <property type="match status" value="1"/>
</dbReference>
<feature type="domain" description="AFP-like" evidence="1">
    <location>
        <begin position="283"/>
        <end position="335"/>
    </location>
</feature>
<dbReference type="PANTHER" id="PTHR42966">
    <property type="entry name" value="N-ACETYLNEURAMINATE SYNTHASE"/>
    <property type="match status" value="1"/>
</dbReference>
<accession>A0A2P8HRV5</accession>
<dbReference type="GO" id="GO:0047444">
    <property type="term" value="F:N-acylneuraminate-9-phosphate synthase activity"/>
    <property type="evidence" value="ECO:0007669"/>
    <property type="project" value="TreeGrafter"/>
</dbReference>
<dbReference type="Gene3D" id="3.90.1210.10">
    <property type="entry name" value="Antifreeze-like/N-acetylneuraminic acid synthase C-terminal domain"/>
    <property type="match status" value="1"/>
</dbReference>
<evidence type="ECO:0000313" key="2">
    <source>
        <dbReference type="EMBL" id="PSL48953.1"/>
    </source>
</evidence>
<evidence type="ECO:0000259" key="1">
    <source>
        <dbReference type="PROSITE" id="PS50844"/>
    </source>
</evidence>
<organism evidence="2 3">
    <name type="scientific">Chitinophaga niastensis</name>
    <dbReference type="NCBI Taxonomy" id="536980"/>
    <lineage>
        <taxon>Bacteria</taxon>
        <taxon>Pseudomonadati</taxon>
        <taxon>Bacteroidota</taxon>
        <taxon>Chitinophagia</taxon>
        <taxon>Chitinophagales</taxon>
        <taxon>Chitinophagaceae</taxon>
        <taxon>Chitinophaga</taxon>
    </lineage>
</organism>
<dbReference type="InterPro" id="IPR036732">
    <property type="entry name" value="AFP_Neu5c_C_sf"/>
</dbReference>
<dbReference type="OrthoDB" id="9814210at2"/>
<evidence type="ECO:0000313" key="3">
    <source>
        <dbReference type="Proteomes" id="UP000240971"/>
    </source>
</evidence>
<sequence>MKRKVIIIAEAGVNHNGSLHNAKLLIDEALNAGVDYIKFQTFQANKIASKFAGKADYQKQTTSSAESQQDMLKKLELDEAAHIELIAYAQSKGINFLSTAFDLDSIDLLYKLGIKLGKIPSGEITNLPYLRKMAVAFPKIIMSTGMADMEDIENAIKALTGAGTKKEDITVLHCNTEYPTPMQDVNLLAMLEIKNRLGVEIGYSDHTLGIEVPVAAVSLGATIIEKHFTLDKTMEGPDHKSSLEPAELKAMVSAIRNIELALGNGVKAASASELKNKAVARKSIVAAKSIKTGEIFTEENLTVKRPGTGISPMLWDQVIGGKASRNYEEDELIVF</sequence>
<dbReference type="InterPro" id="IPR013974">
    <property type="entry name" value="SAF"/>
</dbReference>
<keyword evidence="3" id="KW-1185">Reference proteome</keyword>
<dbReference type="PANTHER" id="PTHR42966:SF1">
    <property type="entry name" value="SIALIC ACID SYNTHASE"/>
    <property type="match status" value="1"/>
</dbReference>
<dbReference type="Gene3D" id="3.20.20.70">
    <property type="entry name" value="Aldolase class I"/>
    <property type="match status" value="1"/>
</dbReference>
<dbReference type="NCBIfam" id="TIGR03569">
    <property type="entry name" value="NeuB_NnaB"/>
    <property type="match status" value="1"/>
</dbReference>
<protein>
    <submittedName>
        <fullName evidence="2">N-acetylneuraminate synthase</fullName>
    </submittedName>
</protein>
<dbReference type="InterPro" id="IPR013132">
    <property type="entry name" value="PseI/NeuA/B-like_N"/>
</dbReference>